<keyword evidence="3" id="KW-1185">Reference proteome</keyword>
<evidence type="ECO:0000313" key="3">
    <source>
        <dbReference type="Proteomes" id="UP000006727"/>
    </source>
</evidence>
<dbReference type="Proteomes" id="UP000006727">
    <property type="component" value="Chromosome 5"/>
</dbReference>
<organism evidence="1">
    <name type="scientific">Physcomitrium patens</name>
    <name type="common">Spreading-leaved earth moss</name>
    <name type="synonym">Physcomitrella patens</name>
    <dbReference type="NCBI Taxonomy" id="3218"/>
    <lineage>
        <taxon>Eukaryota</taxon>
        <taxon>Viridiplantae</taxon>
        <taxon>Streptophyta</taxon>
        <taxon>Embryophyta</taxon>
        <taxon>Bryophyta</taxon>
        <taxon>Bryophytina</taxon>
        <taxon>Bryopsida</taxon>
        <taxon>Funariidae</taxon>
        <taxon>Funariales</taxon>
        <taxon>Funariaceae</taxon>
        <taxon>Physcomitrium</taxon>
    </lineage>
</organism>
<accession>A0A2K1KJL6</accession>
<evidence type="ECO:0000313" key="1">
    <source>
        <dbReference type="EMBL" id="PNR53971.1"/>
    </source>
</evidence>
<reference evidence="2" key="3">
    <citation type="submission" date="2020-12" db="UniProtKB">
        <authorList>
            <consortium name="EnsemblPlants"/>
        </authorList>
    </citation>
    <scope>IDENTIFICATION</scope>
</reference>
<name>A0A2K1KJL6_PHYPA</name>
<dbReference type="AlphaFoldDB" id="A0A2K1KJL6"/>
<dbReference type="InParanoid" id="A0A2K1KJL6"/>
<evidence type="ECO:0000313" key="2">
    <source>
        <dbReference type="EnsemblPlants" id="PAC:32955194.CDS.1"/>
    </source>
</evidence>
<sequence length="82" mass="9889">MSIKIELEFGEGAVEETDHRFLGTVLHRYNPNFLYLADQHVLGWGYHWPLCYMRVECIGSRRIGWMWDVGSDPQVQLERYWW</sequence>
<dbReference type="EMBL" id="ABEU02000005">
    <property type="protein sequence ID" value="PNR53971.1"/>
    <property type="molecule type" value="Genomic_DNA"/>
</dbReference>
<dbReference type="EnsemblPlants" id="Pp3c5_14069V3.1">
    <property type="protein sequence ID" value="PAC:32955194.CDS.1"/>
    <property type="gene ID" value="Pp3c5_14069"/>
</dbReference>
<dbReference type="Gramene" id="Pp3c5_14069V3.1">
    <property type="protein sequence ID" value="PAC:32955194.CDS.1"/>
    <property type="gene ID" value="Pp3c5_14069"/>
</dbReference>
<gene>
    <name evidence="1" type="ORF">PHYPA_007646</name>
</gene>
<protein>
    <submittedName>
        <fullName evidence="1 2">Uncharacterized protein</fullName>
    </submittedName>
</protein>
<reference evidence="1 3" key="2">
    <citation type="journal article" date="2018" name="Plant J.">
        <title>The Physcomitrella patens chromosome-scale assembly reveals moss genome structure and evolution.</title>
        <authorList>
            <person name="Lang D."/>
            <person name="Ullrich K.K."/>
            <person name="Murat F."/>
            <person name="Fuchs J."/>
            <person name="Jenkins J."/>
            <person name="Haas F.B."/>
            <person name="Piednoel M."/>
            <person name="Gundlach H."/>
            <person name="Van Bel M."/>
            <person name="Meyberg R."/>
            <person name="Vives C."/>
            <person name="Morata J."/>
            <person name="Symeonidi A."/>
            <person name="Hiss M."/>
            <person name="Muchero W."/>
            <person name="Kamisugi Y."/>
            <person name="Saleh O."/>
            <person name="Blanc G."/>
            <person name="Decker E.L."/>
            <person name="van Gessel N."/>
            <person name="Grimwood J."/>
            <person name="Hayes R.D."/>
            <person name="Graham S.W."/>
            <person name="Gunter L.E."/>
            <person name="McDaniel S.F."/>
            <person name="Hoernstein S.N.W."/>
            <person name="Larsson A."/>
            <person name="Li F.W."/>
            <person name="Perroud P.F."/>
            <person name="Phillips J."/>
            <person name="Ranjan P."/>
            <person name="Rokshar D.S."/>
            <person name="Rothfels C.J."/>
            <person name="Schneider L."/>
            <person name="Shu S."/>
            <person name="Stevenson D.W."/>
            <person name="Thummler F."/>
            <person name="Tillich M."/>
            <person name="Villarreal Aguilar J.C."/>
            <person name="Widiez T."/>
            <person name="Wong G.K."/>
            <person name="Wymore A."/>
            <person name="Zhang Y."/>
            <person name="Zimmer A.D."/>
            <person name="Quatrano R.S."/>
            <person name="Mayer K.F.X."/>
            <person name="Goodstein D."/>
            <person name="Casacuberta J.M."/>
            <person name="Vandepoele K."/>
            <person name="Reski R."/>
            <person name="Cuming A.C."/>
            <person name="Tuskan G.A."/>
            <person name="Maumus F."/>
            <person name="Salse J."/>
            <person name="Schmutz J."/>
            <person name="Rensing S.A."/>
        </authorList>
    </citation>
    <scope>NUCLEOTIDE SEQUENCE [LARGE SCALE GENOMIC DNA]</scope>
    <source>
        <strain evidence="2 3">cv. Gransden 2004</strain>
    </source>
</reference>
<reference evidence="1 3" key="1">
    <citation type="journal article" date="2008" name="Science">
        <title>The Physcomitrella genome reveals evolutionary insights into the conquest of land by plants.</title>
        <authorList>
            <person name="Rensing S."/>
            <person name="Lang D."/>
            <person name="Zimmer A."/>
            <person name="Terry A."/>
            <person name="Salamov A."/>
            <person name="Shapiro H."/>
            <person name="Nishiyama T."/>
            <person name="Perroud P.-F."/>
            <person name="Lindquist E."/>
            <person name="Kamisugi Y."/>
            <person name="Tanahashi T."/>
            <person name="Sakakibara K."/>
            <person name="Fujita T."/>
            <person name="Oishi K."/>
            <person name="Shin-I T."/>
            <person name="Kuroki Y."/>
            <person name="Toyoda A."/>
            <person name="Suzuki Y."/>
            <person name="Hashimoto A."/>
            <person name="Yamaguchi K."/>
            <person name="Sugano A."/>
            <person name="Kohara Y."/>
            <person name="Fujiyama A."/>
            <person name="Anterola A."/>
            <person name="Aoki S."/>
            <person name="Ashton N."/>
            <person name="Barbazuk W.B."/>
            <person name="Barker E."/>
            <person name="Bennetzen J."/>
            <person name="Bezanilla M."/>
            <person name="Blankenship R."/>
            <person name="Cho S.H."/>
            <person name="Dutcher S."/>
            <person name="Estelle M."/>
            <person name="Fawcett J.A."/>
            <person name="Gundlach H."/>
            <person name="Hanada K."/>
            <person name="Heyl A."/>
            <person name="Hicks K.A."/>
            <person name="Hugh J."/>
            <person name="Lohr M."/>
            <person name="Mayer K."/>
            <person name="Melkozernov A."/>
            <person name="Murata T."/>
            <person name="Nelson D."/>
            <person name="Pils B."/>
            <person name="Prigge M."/>
            <person name="Reiss B."/>
            <person name="Renner T."/>
            <person name="Rombauts S."/>
            <person name="Rushton P."/>
            <person name="Sanderfoot A."/>
            <person name="Schween G."/>
            <person name="Shiu S.-H."/>
            <person name="Stueber K."/>
            <person name="Theodoulou F.L."/>
            <person name="Tu H."/>
            <person name="Van de Peer Y."/>
            <person name="Verrier P.J."/>
            <person name="Waters E."/>
            <person name="Wood A."/>
            <person name="Yang L."/>
            <person name="Cove D."/>
            <person name="Cuming A."/>
            <person name="Hasebe M."/>
            <person name="Lucas S."/>
            <person name="Mishler D.B."/>
            <person name="Reski R."/>
            <person name="Grigoriev I."/>
            <person name="Quatrano R.S."/>
            <person name="Boore J.L."/>
        </authorList>
    </citation>
    <scope>NUCLEOTIDE SEQUENCE [LARGE SCALE GENOMIC DNA]</scope>
    <source>
        <strain evidence="2 3">cv. Gransden 2004</strain>
    </source>
</reference>
<proteinExistence type="predicted"/>